<organism evidence="1 2">
    <name type="scientific">Merluccius polli</name>
    <name type="common">Benguela hake</name>
    <name type="synonym">Merluccius cadenati</name>
    <dbReference type="NCBI Taxonomy" id="89951"/>
    <lineage>
        <taxon>Eukaryota</taxon>
        <taxon>Metazoa</taxon>
        <taxon>Chordata</taxon>
        <taxon>Craniata</taxon>
        <taxon>Vertebrata</taxon>
        <taxon>Euteleostomi</taxon>
        <taxon>Actinopterygii</taxon>
        <taxon>Neopterygii</taxon>
        <taxon>Teleostei</taxon>
        <taxon>Neoteleostei</taxon>
        <taxon>Acanthomorphata</taxon>
        <taxon>Zeiogadaria</taxon>
        <taxon>Gadariae</taxon>
        <taxon>Gadiformes</taxon>
        <taxon>Gadoidei</taxon>
        <taxon>Merlucciidae</taxon>
        <taxon>Merluccius</taxon>
    </lineage>
</organism>
<evidence type="ECO:0000313" key="1">
    <source>
        <dbReference type="EMBL" id="KAK0147340.1"/>
    </source>
</evidence>
<protein>
    <submittedName>
        <fullName evidence="1">Uncharacterized protein</fullName>
    </submittedName>
</protein>
<name>A0AA47MW98_MERPO</name>
<keyword evidence="2" id="KW-1185">Reference proteome</keyword>
<comment type="caution">
    <text evidence="1">The sequence shown here is derived from an EMBL/GenBank/DDBJ whole genome shotgun (WGS) entry which is preliminary data.</text>
</comment>
<accession>A0AA47MW98</accession>
<evidence type="ECO:0000313" key="2">
    <source>
        <dbReference type="Proteomes" id="UP001174136"/>
    </source>
</evidence>
<gene>
    <name evidence="1" type="ORF">N1851_013241</name>
</gene>
<proteinExistence type="predicted"/>
<reference evidence="1" key="1">
    <citation type="journal article" date="2023" name="Front. Mar. Sci.">
        <title>A new Merluccius polli reference genome to investigate the effects of global change in West African waters.</title>
        <authorList>
            <person name="Mateo J.L."/>
            <person name="Blanco-Fernandez C."/>
            <person name="Garcia-Vazquez E."/>
            <person name="Machado-Schiaffino G."/>
        </authorList>
    </citation>
    <scope>NUCLEOTIDE SEQUENCE</scope>
    <source>
        <strain evidence="1">C29</strain>
        <tissue evidence="1">Fin</tissue>
    </source>
</reference>
<dbReference type="Proteomes" id="UP001174136">
    <property type="component" value="Unassembled WGS sequence"/>
</dbReference>
<dbReference type="EMBL" id="JAOPHQ010002313">
    <property type="protein sequence ID" value="KAK0147340.1"/>
    <property type="molecule type" value="Genomic_DNA"/>
</dbReference>
<dbReference type="AlphaFoldDB" id="A0AA47MW98"/>
<sequence>MKQQYRVPFERNSDHVKLRYEHLQVSYTILALLHWIWKESWSSASQAYIGGRGRFQPCTNKGLRHIINVPGQRGGSITMCVAILVKMVSFFTIMQSKTHTALHTLTHFWTPCTTD</sequence>